<keyword evidence="5" id="KW-0378">Hydrolase</keyword>
<dbReference type="GO" id="GO:0005615">
    <property type="term" value="C:extracellular space"/>
    <property type="evidence" value="ECO:0007669"/>
    <property type="project" value="TreeGrafter"/>
</dbReference>
<dbReference type="PROSITE" id="PS00134">
    <property type="entry name" value="TRYPSIN_HIS"/>
    <property type="match status" value="1"/>
</dbReference>
<sequence length="483" mass="54121">MILWRHLLATLSYKALVIADDGCVKENMPRIVNAEGETSGSWRCQTKSGESFDLNKADQVPNKAKCFASCGKHEPSGDDYYIMRPGVSRSIRCRDGNWELKESHTREKIAVRDVVCERGCDKSLLPQFDNGAWSCPLEFEGTNIVANNLDCFATCNLGFTEVGAKRTLFNYKDYRKTCKCNTENGRCHWRLNMEDHEDESDIVPMCEFSKTNRIINGQDAIANSKRYMVSVQTRPKTRFYKFKISRSLPNLNLKNLIFLKRAPAHHCGGVLIHPNWVLTAAHCKKKNLFAVLGEHDLTSSNNRERACKVIMTVPHPQYHGISHDVMMMKIKCNVSMGQYIEPAILPSFMHDLEPGSKCEVCGWGNTNSKPGEYTEAKSLKCVELPIISTQRCNAPNSYAGAIHEDIMCVGYMTGGQDSCQGDSGGPAICNGRVHGLVMGGNQCAQANFPGVYTRLSHYIPWIRSILEEPAHKKGGRKGRSRRL</sequence>
<feature type="domain" description="Peptidase S1" evidence="9">
    <location>
        <begin position="214"/>
        <end position="467"/>
    </location>
</feature>
<dbReference type="PRINTS" id="PR00722">
    <property type="entry name" value="CHYMOTRYPSIN"/>
</dbReference>
<dbReference type="EMBL" id="FN654301">
    <property type="protein sequence ID" value="CBY31381.1"/>
    <property type="molecule type" value="Genomic_DNA"/>
</dbReference>
<dbReference type="InterPro" id="IPR050127">
    <property type="entry name" value="Serine_Proteases_S1"/>
</dbReference>
<reference evidence="10" key="1">
    <citation type="journal article" date="2010" name="Science">
        <title>Plasticity of animal genome architecture unmasked by rapid evolution of a pelagic tunicate.</title>
        <authorList>
            <person name="Denoeud F."/>
            <person name="Henriet S."/>
            <person name="Mungpakdee S."/>
            <person name="Aury J.M."/>
            <person name="Da Silva C."/>
            <person name="Brinkmann H."/>
            <person name="Mikhaleva J."/>
            <person name="Olsen L.C."/>
            <person name="Jubin C."/>
            <person name="Canestro C."/>
            <person name="Bouquet J.M."/>
            <person name="Danks G."/>
            <person name="Poulain J."/>
            <person name="Campsteijn C."/>
            <person name="Adamski M."/>
            <person name="Cross I."/>
            <person name="Yadetie F."/>
            <person name="Muffato M."/>
            <person name="Louis A."/>
            <person name="Butcher S."/>
            <person name="Tsagkogeorga G."/>
            <person name="Konrad A."/>
            <person name="Singh S."/>
            <person name="Jensen M.F."/>
            <person name="Cong E.H."/>
            <person name="Eikeseth-Otteraa H."/>
            <person name="Noel B."/>
            <person name="Anthouard V."/>
            <person name="Porcel B.M."/>
            <person name="Kachouri-Lafond R."/>
            <person name="Nishino A."/>
            <person name="Ugolini M."/>
            <person name="Chourrout P."/>
            <person name="Nishida H."/>
            <person name="Aasland R."/>
            <person name="Huzurbazar S."/>
            <person name="Westhof E."/>
            <person name="Delsuc F."/>
            <person name="Lehrach H."/>
            <person name="Reinhardt R."/>
            <person name="Weissenbach J."/>
            <person name="Roy S.W."/>
            <person name="Artiguenave F."/>
            <person name="Postlethwait J.H."/>
            <person name="Manak J.R."/>
            <person name="Thompson E.M."/>
            <person name="Jaillon O."/>
            <person name="Du Pasquier L."/>
            <person name="Boudinot P."/>
            <person name="Liberles D.A."/>
            <person name="Volff J.N."/>
            <person name="Philippe H."/>
            <person name="Lenhard B."/>
            <person name="Roest Crollius H."/>
            <person name="Wincker P."/>
            <person name="Chourrout D."/>
        </authorList>
    </citation>
    <scope>NUCLEOTIDE SEQUENCE [LARGE SCALE GENOMIC DNA]</scope>
</reference>
<dbReference type="CDD" id="cd00190">
    <property type="entry name" value="Tryp_SPc"/>
    <property type="match status" value="1"/>
</dbReference>
<dbReference type="InterPro" id="IPR009003">
    <property type="entry name" value="Peptidase_S1_PA"/>
</dbReference>
<keyword evidence="7" id="KW-1015">Disulfide bond</keyword>
<evidence type="ECO:0000313" key="10">
    <source>
        <dbReference type="EMBL" id="CBY31381.1"/>
    </source>
</evidence>
<organism evidence="10">
    <name type="scientific">Oikopleura dioica</name>
    <name type="common">Tunicate</name>
    <dbReference type="NCBI Taxonomy" id="34765"/>
    <lineage>
        <taxon>Eukaryota</taxon>
        <taxon>Metazoa</taxon>
        <taxon>Chordata</taxon>
        <taxon>Tunicata</taxon>
        <taxon>Appendicularia</taxon>
        <taxon>Copelata</taxon>
        <taxon>Oikopleuridae</taxon>
        <taxon>Oikopleura</taxon>
    </lineage>
</organism>
<evidence type="ECO:0000256" key="6">
    <source>
        <dbReference type="ARBA" id="ARBA00022825"/>
    </source>
</evidence>
<dbReference type="SUPFAM" id="SSF50494">
    <property type="entry name" value="Trypsin-like serine proteases"/>
    <property type="match status" value="1"/>
</dbReference>
<dbReference type="PROSITE" id="PS50240">
    <property type="entry name" value="TRYPSIN_DOM"/>
    <property type="match status" value="1"/>
</dbReference>
<accession>E4Y6Y1</accession>
<dbReference type="SMART" id="SM00020">
    <property type="entry name" value="Tryp_SPc"/>
    <property type="match status" value="1"/>
</dbReference>
<dbReference type="Pfam" id="PF00089">
    <property type="entry name" value="Trypsin"/>
    <property type="match status" value="1"/>
</dbReference>
<feature type="signal peptide" evidence="8">
    <location>
        <begin position="1"/>
        <end position="19"/>
    </location>
</feature>
<gene>
    <name evidence="10" type="ORF">GSOID_T00025284001</name>
</gene>
<keyword evidence="8" id="KW-0732">Signal</keyword>
<dbReference type="PANTHER" id="PTHR24264:SF65">
    <property type="entry name" value="SRCR DOMAIN-CONTAINING PROTEIN"/>
    <property type="match status" value="1"/>
</dbReference>
<feature type="chain" id="PRO_5003193765" description="Peptidase S1 domain-containing protein" evidence="8">
    <location>
        <begin position="20"/>
        <end position="483"/>
    </location>
</feature>
<evidence type="ECO:0000256" key="1">
    <source>
        <dbReference type="ARBA" id="ARBA00004613"/>
    </source>
</evidence>
<protein>
    <recommendedName>
        <fullName evidence="9">Peptidase S1 domain-containing protein</fullName>
    </recommendedName>
</protein>
<dbReference type="PANTHER" id="PTHR24264">
    <property type="entry name" value="TRYPSIN-RELATED"/>
    <property type="match status" value="1"/>
</dbReference>
<keyword evidence="4" id="KW-0645">Protease</keyword>
<dbReference type="InterPro" id="IPR018114">
    <property type="entry name" value="TRYPSIN_HIS"/>
</dbReference>
<evidence type="ECO:0000256" key="5">
    <source>
        <dbReference type="ARBA" id="ARBA00022801"/>
    </source>
</evidence>
<dbReference type="InterPro" id="IPR001254">
    <property type="entry name" value="Trypsin_dom"/>
</dbReference>
<evidence type="ECO:0000259" key="9">
    <source>
        <dbReference type="PROSITE" id="PS50240"/>
    </source>
</evidence>
<dbReference type="InterPro" id="IPR043504">
    <property type="entry name" value="Peptidase_S1_PA_chymotrypsin"/>
</dbReference>
<evidence type="ECO:0000256" key="4">
    <source>
        <dbReference type="ARBA" id="ARBA00022670"/>
    </source>
</evidence>
<name>E4Y6Y1_OIKDI</name>
<evidence type="ECO:0000256" key="7">
    <source>
        <dbReference type="ARBA" id="ARBA00023157"/>
    </source>
</evidence>
<dbReference type="Proteomes" id="UP000011014">
    <property type="component" value="Unassembled WGS sequence"/>
</dbReference>
<dbReference type="MEROPS" id="S01.128"/>
<dbReference type="AlphaFoldDB" id="E4Y6Y1"/>
<dbReference type="GO" id="GO:0004252">
    <property type="term" value="F:serine-type endopeptidase activity"/>
    <property type="evidence" value="ECO:0007669"/>
    <property type="project" value="InterPro"/>
</dbReference>
<dbReference type="FunFam" id="2.40.10.10:FF:000010">
    <property type="entry name" value="Kallikrein related peptidase 11"/>
    <property type="match status" value="1"/>
</dbReference>
<comment type="subcellular location">
    <subcellularLocation>
        <location evidence="1">Secreted</location>
    </subcellularLocation>
</comment>
<evidence type="ECO:0000256" key="3">
    <source>
        <dbReference type="ARBA" id="ARBA00022525"/>
    </source>
</evidence>
<dbReference type="InterPro" id="IPR001314">
    <property type="entry name" value="Peptidase_S1A"/>
</dbReference>
<comment type="similarity">
    <text evidence="2">Belongs to the peptidase S1 family. Snake venom subfamily.</text>
</comment>
<evidence type="ECO:0000256" key="8">
    <source>
        <dbReference type="SAM" id="SignalP"/>
    </source>
</evidence>
<proteinExistence type="inferred from homology"/>
<keyword evidence="3" id="KW-0964">Secreted</keyword>
<dbReference type="GO" id="GO:0006508">
    <property type="term" value="P:proteolysis"/>
    <property type="evidence" value="ECO:0007669"/>
    <property type="project" value="UniProtKB-KW"/>
</dbReference>
<dbReference type="Gene3D" id="2.40.10.10">
    <property type="entry name" value="Trypsin-like serine proteases"/>
    <property type="match status" value="2"/>
</dbReference>
<evidence type="ECO:0000256" key="2">
    <source>
        <dbReference type="ARBA" id="ARBA00009228"/>
    </source>
</evidence>
<keyword evidence="6" id="KW-0720">Serine protease</keyword>